<name>A0AAD8A8Y6_DIPPU</name>
<comment type="caution">
    <text evidence="1">The sequence shown here is derived from an EMBL/GenBank/DDBJ whole genome shotgun (WGS) entry which is preliminary data.</text>
</comment>
<dbReference type="EMBL" id="JASPKZ010002724">
    <property type="protein sequence ID" value="KAJ9594725.1"/>
    <property type="molecule type" value="Genomic_DNA"/>
</dbReference>
<dbReference type="Proteomes" id="UP001233999">
    <property type="component" value="Unassembled WGS sequence"/>
</dbReference>
<proteinExistence type="predicted"/>
<sequence>SGFDPLTLLAGLAFLAFLLQTLHALLYRQTASISSLGLSRKVTESPVELEHAVGRALDRY</sequence>
<feature type="non-terminal residue" evidence="1">
    <location>
        <position position="60"/>
    </location>
</feature>
<protein>
    <submittedName>
        <fullName evidence="1">Uncharacterized protein</fullName>
    </submittedName>
</protein>
<feature type="non-terminal residue" evidence="1">
    <location>
        <position position="1"/>
    </location>
</feature>
<accession>A0AAD8A8Y6</accession>
<gene>
    <name evidence="1" type="ORF">L9F63_013999</name>
</gene>
<reference evidence="1" key="2">
    <citation type="submission" date="2023-05" db="EMBL/GenBank/DDBJ databases">
        <authorList>
            <person name="Fouks B."/>
        </authorList>
    </citation>
    <scope>NUCLEOTIDE SEQUENCE</scope>
    <source>
        <strain evidence="1">Stay&amp;Tobe</strain>
        <tissue evidence="1">Testes</tissue>
    </source>
</reference>
<organism evidence="1 2">
    <name type="scientific">Diploptera punctata</name>
    <name type="common">Pacific beetle cockroach</name>
    <dbReference type="NCBI Taxonomy" id="6984"/>
    <lineage>
        <taxon>Eukaryota</taxon>
        <taxon>Metazoa</taxon>
        <taxon>Ecdysozoa</taxon>
        <taxon>Arthropoda</taxon>
        <taxon>Hexapoda</taxon>
        <taxon>Insecta</taxon>
        <taxon>Pterygota</taxon>
        <taxon>Neoptera</taxon>
        <taxon>Polyneoptera</taxon>
        <taxon>Dictyoptera</taxon>
        <taxon>Blattodea</taxon>
        <taxon>Blaberoidea</taxon>
        <taxon>Blaberidae</taxon>
        <taxon>Diplopterinae</taxon>
        <taxon>Diploptera</taxon>
    </lineage>
</organism>
<dbReference type="AlphaFoldDB" id="A0AAD8A8Y6"/>
<keyword evidence="2" id="KW-1185">Reference proteome</keyword>
<evidence type="ECO:0000313" key="1">
    <source>
        <dbReference type="EMBL" id="KAJ9594725.1"/>
    </source>
</evidence>
<evidence type="ECO:0000313" key="2">
    <source>
        <dbReference type="Proteomes" id="UP001233999"/>
    </source>
</evidence>
<reference evidence="1" key="1">
    <citation type="journal article" date="2023" name="IScience">
        <title>Live-bearing cockroach genome reveals convergent evolutionary mechanisms linked to viviparity in insects and beyond.</title>
        <authorList>
            <person name="Fouks B."/>
            <person name="Harrison M.C."/>
            <person name="Mikhailova A.A."/>
            <person name="Marchal E."/>
            <person name="English S."/>
            <person name="Carruthers M."/>
            <person name="Jennings E.C."/>
            <person name="Chiamaka E.L."/>
            <person name="Frigard R.A."/>
            <person name="Pippel M."/>
            <person name="Attardo G.M."/>
            <person name="Benoit J.B."/>
            <person name="Bornberg-Bauer E."/>
            <person name="Tobe S.S."/>
        </authorList>
    </citation>
    <scope>NUCLEOTIDE SEQUENCE</scope>
    <source>
        <strain evidence="1">Stay&amp;Tobe</strain>
    </source>
</reference>